<organism evidence="9 10">
    <name type="scientific">Microbacterium marinilacus</name>
    <dbReference type="NCBI Taxonomy" id="415209"/>
    <lineage>
        <taxon>Bacteria</taxon>
        <taxon>Bacillati</taxon>
        <taxon>Actinomycetota</taxon>
        <taxon>Actinomycetes</taxon>
        <taxon>Micrococcales</taxon>
        <taxon>Microbacteriaceae</taxon>
        <taxon>Microbacterium</taxon>
    </lineage>
</organism>
<evidence type="ECO:0000259" key="8">
    <source>
        <dbReference type="PROSITE" id="PS52029"/>
    </source>
</evidence>
<evidence type="ECO:0000313" key="9">
    <source>
        <dbReference type="EMBL" id="GAA3645255.1"/>
    </source>
</evidence>
<feature type="active site" description="Proton donor/acceptor" evidence="6">
    <location>
        <position position="272"/>
    </location>
</feature>
<evidence type="ECO:0000256" key="4">
    <source>
        <dbReference type="ARBA" id="ARBA00022984"/>
    </source>
</evidence>
<dbReference type="RefSeq" id="WP_221857718.1">
    <property type="nucleotide sequence ID" value="NZ_BAAAYV010000002.1"/>
</dbReference>
<keyword evidence="3 6" id="KW-0133">Cell shape</keyword>
<dbReference type="InterPro" id="IPR038063">
    <property type="entry name" value="Transpep_catalytic_dom"/>
</dbReference>
<keyword evidence="4 6" id="KW-0573">Peptidoglycan synthesis</keyword>
<comment type="caution">
    <text evidence="9">The sequence shown here is derived from an EMBL/GenBank/DDBJ whole genome shotgun (WGS) entry which is preliminary data.</text>
</comment>
<feature type="compositionally biased region" description="Pro residues" evidence="7">
    <location>
        <begin position="58"/>
        <end position="68"/>
    </location>
</feature>
<dbReference type="PROSITE" id="PS52029">
    <property type="entry name" value="LD_TPASE"/>
    <property type="match status" value="1"/>
</dbReference>
<dbReference type="InterPro" id="IPR005490">
    <property type="entry name" value="LD_TPept_cat_dom"/>
</dbReference>
<dbReference type="Gene3D" id="2.40.440.10">
    <property type="entry name" value="L,D-transpeptidase catalytic domain-like"/>
    <property type="match status" value="1"/>
</dbReference>
<reference evidence="10" key="1">
    <citation type="journal article" date="2019" name="Int. J. Syst. Evol. Microbiol.">
        <title>The Global Catalogue of Microorganisms (GCM) 10K type strain sequencing project: providing services to taxonomists for standard genome sequencing and annotation.</title>
        <authorList>
            <consortium name="The Broad Institute Genomics Platform"/>
            <consortium name="The Broad Institute Genome Sequencing Center for Infectious Disease"/>
            <person name="Wu L."/>
            <person name="Ma J."/>
        </authorList>
    </citation>
    <scope>NUCLEOTIDE SEQUENCE [LARGE SCALE GENOMIC DNA]</scope>
    <source>
        <strain evidence="10">JCM 16546</strain>
    </source>
</reference>
<proteinExistence type="predicted"/>
<keyword evidence="2" id="KW-0808">Transferase</keyword>
<evidence type="ECO:0000256" key="6">
    <source>
        <dbReference type="PROSITE-ProRule" id="PRU01373"/>
    </source>
</evidence>
<feature type="domain" description="L,D-TPase catalytic" evidence="8">
    <location>
        <begin position="186"/>
        <end position="306"/>
    </location>
</feature>
<gene>
    <name evidence="9" type="ORF">GCM10022202_00580</name>
</gene>
<sequence length="307" mass="31850">MNGGTGLSRRALPRVALVVGAAVLVAVAAWAAVALLAPPSDAQAGPARAVGAQTPAAAPTPTPTPTPTGFPENTRAYDLSGLPAVDVFAVVPELPVDDEPFAALEPLLAQPAAAAAPVFADPRGEPVAQLPQTQTYGGTVVPVVERQDHWVRVLLAGRQGLPGDGDPSQLSGWIRVSDVTLSAATQRVEVDISDRTVRIVTEGGDEELIADDLAWGTAETPTPLGRSFLMFTDVVEEFAYTRGNPLVYLSVQSPTLAGFGGQSVAVTAFHYHDQRSGPISNGCLRVPAEATARLADLPPGTPVYISE</sequence>
<keyword evidence="5 6" id="KW-0961">Cell wall biogenesis/degradation</keyword>
<dbReference type="Proteomes" id="UP001410795">
    <property type="component" value="Unassembled WGS sequence"/>
</dbReference>
<feature type="region of interest" description="Disordered" evidence="7">
    <location>
        <begin position="43"/>
        <end position="75"/>
    </location>
</feature>
<dbReference type="SUPFAM" id="SSF141523">
    <property type="entry name" value="L,D-transpeptidase catalytic domain-like"/>
    <property type="match status" value="1"/>
</dbReference>
<evidence type="ECO:0000256" key="3">
    <source>
        <dbReference type="ARBA" id="ARBA00022960"/>
    </source>
</evidence>
<keyword evidence="10" id="KW-1185">Reference proteome</keyword>
<evidence type="ECO:0000256" key="1">
    <source>
        <dbReference type="ARBA" id="ARBA00004752"/>
    </source>
</evidence>
<evidence type="ECO:0000256" key="7">
    <source>
        <dbReference type="SAM" id="MobiDB-lite"/>
    </source>
</evidence>
<comment type="pathway">
    <text evidence="1 6">Cell wall biogenesis; peptidoglycan biosynthesis.</text>
</comment>
<feature type="active site" description="Nucleophile" evidence="6">
    <location>
        <position position="283"/>
    </location>
</feature>
<dbReference type="Pfam" id="PF03734">
    <property type="entry name" value="YkuD"/>
    <property type="match status" value="1"/>
</dbReference>
<evidence type="ECO:0000313" key="10">
    <source>
        <dbReference type="Proteomes" id="UP001410795"/>
    </source>
</evidence>
<accession>A0ABP7B1T0</accession>
<evidence type="ECO:0000256" key="2">
    <source>
        <dbReference type="ARBA" id="ARBA00022679"/>
    </source>
</evidence>
<dbReference type="CDD" id="cd16913">
    <property type="entry name" value="YkuD_like"/>
    <property type="match status" value="1"/>
</dbReference>
<name>A0ABP7B1T0_9MICO</name>
<dbReference type="EMBL" id="BAAAYV010000002">
    <property type="protein sequence ID" value="GAA3645255.1"/>
    <property type="molecule type" value="Genomic_DNA"/>
</dbReference>
<evidence type="ECO:0000256" key="5">
    <source>
        <dbReference type="ARBA" id="ARBA00023316"/>
    </source>
</evidence>
<protein>
    <recommendedName>
        <fullName evidence="8">L,D-TPase catalytic domain-containing protein</fullName>
    </recommendedName>
</protein>